<dbReference type="AlphaFoldDB" id="A0A8X8GRS5"/>
<protein>
    <recommendedName>
        <fullName evidence="2">YCII-related domain-containing protein</fullName>
    </recommendedName>
</protein>
<dbReference type="Gene3D" id="3.30.70.1060">
    <property type="entry name" value="Dimeric alpha+beta barrel"/>
    <property type="match status" value="1"/>
</dbReference>
<evidence type="ECO:0000256" key="1">
    <source>
        <dbReference type="ARBA" id="ARBA00007689"/>
    </source>
</evidence>
<comment type="caution">
    <text evidence="3">The sequence shown here is derived from an EMBL/GenBank/DDBJ whole genome shotgun (WGS) entry which is preliminary data.</text>
</comment>
<dbReference type="InterPro" id="IPR011008">
    <property type="entry name" value="Dimeric_a/b-barrel"/>
</dbReference>
<comment type="similarity">
    <text evidence="1">Belongs to the YciI family.</text>
</comment>
<organism evidence="3 4">
    <name type="scientific">Fertoeibacter niger</name>
    <dbReference type="NCBI Taxonomy" id="2656921"/>
    <lineage>
        <taxon>Bacteria</taxon>
        <taxon>Pseudomonadati</taxon>
        <taxon>Pseudomonadota</taxon>
        <taxon>Alphaproteobacteria</taxon>
        <taxon>Rhodobacterales</taxon>
        <taxon>Paracoccaceae</taxon>
        <taxon>Fertoeibacter</taxon>
    </lineage>
</organism>
<feature type="domain" description="YCII-related" evidence="2">
    <location>
        <begin position="1"/>
        <end position="116"/>
    </location>
</feature>
<dbReference type="SUPFAM" id="SSF54909">
    <property type="entry name" value="Dimeric alpha+beta barrel"/>
    <property type="match status" value="1"/>
</dbReference>
<dbReference type="InterPro" id="IPR005545">
    <property type="entry name" value="YCII"/>
</dbReference>
<proteinExistence type="inferred from homology"/>
<dbReference type="RefSeq" id="WP_152824088.1">
    <property type="nucleotide sequence ID" value="NZ_WHUT02000001.1"/>
</dbReference>
<dbReference type="Proteomes" id="UP000484076">
    <property type="component" value="Unassembled WGS sequence"/>
</dbReference>
<reference evidence="3" key="1">
    <citation type="submission" date="2020-05" db="EMBL/GenBank/DDBJ databases">
        <title>Fertoebacter nigrum gen. nov., sp. nov., a new member of the family Rhodobacteraceae.</title>
        <authorList>
            <person name="Szuroczki S."/>
            <person name="Abbaszade G."/>
            <person name="Buni D."/>
            <person name="Schumann P."/>
            <person name="Toth E."/>
        </authorList>
    </citation>
    <scope>NUCLEOTIDE SEQUENCE</scope>
    <source>
        <strain evidence="3">RG-N-1a</strain>
    </source>
</reference>
<name>A0A8X8GRS5_9RHOB</name>
<dbReference type="Pfam" id="PF03795">
    <property type="entry name" value="YCII"/>
    <property type="match status" value="1"/>
</dbReference>
<gene>
    <name evidence="3" type="ORF">GEU84_002030</name>
</gene>
<dbReference type="PANTHER" id="PTHR35174:SF3">
    <property type="entry name" value="BLL7171 PROTEIN"/>
    <property type="match status" value="1"/>
</dbReference>
<evidence type="ECO:0000313" key="4">
    <source>
        <dbReference type="Proteomes" id="UP000484076"/>
    </source>
</evidence>
<evidence type="ECO:0000259" key="2">
    <source>
        <dbReference type="Pfam" id="PF03795"/>
    </source>
</evidence>
<accession>A0A8X8GRS5</accession>
<keyword evidence="4" id="KW-1185">Reference proteome</keyword>
<evidence type="ECO:0000313" key="3">
    <source>
        <dbReference type="EMBL" id="NUB43149.1"/>
    </source>
</evidence>
<dbReference type="PANTHER" id="PTHR35174">
    <property type="entry name" value="BLL7171 PROTEIN-RELATED"/>
    <property type="match status" value="1"/>
</dbReference>
<dbReference type="EMBL" id="WHUT02000001">
    <property type="protein sequence ID" value="NUB43149.1"/>
    <property type="molecule type" value="Genomic_DNA"/>
</dbReference>
<sequence length="118" mass="12179">MQYTILCYETAADFARRSDPAEAGPYWAGWSAYGATLAQAGVFVSGAGLLPPAGAVTVRVGPKGRTVQDGPFAEVKEQLGGFFVIEVDSLEAALDWAAKAPSSASGSTEVRPVLAMPG</sequence>